<dbReference type="PROSITE" id="PS00599">
    <property type="entry name" value="AA_TRANSFER_CLASS_2"/>
    <property type="match status" value="1"/>
</dbReference>
<dbReference type="InterPro" id="IPR015424">
    <property type="entry name" value="PyrdxlP-dep_Trfase"/>
</dbReference>
<comment type="cofactor">
    <cofactor evidence="1 4">
        <name>pyridoxal 5'-phosphate</name>
        <dbReference type="ChEBI" id="CHEBI:597326"/>
    </cofactor>
</comment>
<comment type="caution">
    <text evidence="6">The sequence shown here is derived from an EMBL/GenBank/DDBJ whole genome shotgun (WGS) entry which is preliminary data.</text>
</comment>
<keyword evidence="7" id="KW-1185">Reference proteome</keyword>
<dbReference type="PANTHER" id="PTHR13693:SF3">
    <property type="entry name" value="LD36009P"/>
    <property type="match status" value="1"/>
</dbReference>
<evidence type="ECO:0000313" key="6">
    <source>
        <dbReference type="EMBL" id="PRH86022.1"/>
    </source>
</evidence>
<evidence type="ECO:0000259" key="5">
    <source>
        <dbReference type="Pfam" id="PF00155"/>
    </source>
</evidence>
<dbReference type="InterPro" id="IPR001917">
    <property type="entry name" value="Aminotrans_II_pyridoxalP_BS"/>
</dbReference>
<protein>
    <submittedName>
        <fullName evidence="6">8-amino-7-oxononanoate synthase</fullName>
    </submittedName>
</protein>
<dbReference type="InterPro" id="IPR015422">
    <property type="entry name" value="PyrdxlP-dep_Trfase_small"/>
</dbReference>
<dbReference type="PANTHER" id="PTHR13693">
    <property type="entry name" value="CLASS II AMINOTRANSFERASE/8-AMINO-7-OXONONANOATE SYNTHASE"/>
    <property type="match status" value="1"/>
</dbReference>
<dbReference type="EMBL" id="PUEJ01000006">
    <property type="protein sequence ID" value="PRH86022.1"/>
    <property type="molecule type" value="Genomic_DNA"/>
</dbReference>
<evidence type="ECO:0000256" key="2">
    <source>
        <dbReference type="ARBA" id="ARBA00022679"/>
    </source>
</evidence>
<comment type="similarity">
    <text evidence="4">Belongs to the class-II pyridoxal-phosphate-dependent aminotransferase family.</text>
</comment>
<evidence type="ECO:0000256" key="1">
    <source>
        <dbReference type="ARBA" id="ARBA00001933"/>
    </source>
</evidence>
<dbReference type="OrthoDB" id="9807157at2"/>
<dbReference type="GO" id="GO:0030170">
    <property type="term" value="F:pyridoxal phosphate binding"/>
    <property type="evidence" value="ECO:0007669"/>
    <property type="project" value="InterPro"/>
</dbReference>
<name>A0A2S9Q9J4_9HYPH</name>
<evidence type="ECO:0000256" key="3">
    <source>
        <dbReference type="ARBA" id="ARBA00022898"/>
    </source>
</evidence>
<dbReference type="InterPro" id="IPR015421">
    <property type="entry name" value="PyrdxlP-dep_Trfase_major"/>
</dbReference>
<dbReference type="GO" id="GO:0016740">
    <property type="term" value="F:transferase activity"/>
    <property type="evidence" value="ECO:0007669"/>
    <property type="project" value="UniProtKB-KW"/>
</dbReference>
<dbReference type="InterPro" id="IPR050087">
    <property type="entry name" value="AON_synthase_class-II"/>
</dbReference>
<reference evidence="6 7" key="1">
    <citation type="submission" date="2018-02" db="EMBL/GenBank/DDBJ databases">
        <title>Whole genome sequencing of endophytic bacterium.</title>
        <authorList>
            <person name="Eedara R."/>
            <person name="Podile A.R."/>
        </authorList>
    </citation>
    <scope>NUCLEOTIDE SEQUENCE [LARGE SCALE GENOMIC DNA]</scope>
    <source>
        <strain evidence="6 7">RP1T</strain>
    </source>
</reference>
<accession>A0A2S9Q9J4</accession>
<dbReference type="Proteomes" id="UP000237682">
    <property type="component" value="Unassembled WGS sequence"/>
</dbReference>
<organism evidence="6 7">
    <name type="scientific">Labrys okinawensis</name>
    <dbReference type="NCBI Taxonomy" id="346911"/>
    <lineage>
        <taxon>Bacteria</taxon>
        <taxon>Pseudomonadati</taxon>
        <taxon>Pseudomonadota</taxon>
        <taxon>Alphaproteobacteria</taxon>
        <taxon>Hyphomicrobiales</taxon>
        <taxon>Xanthobacteraceae</taxon>
        <taxon>Labrys</taxon>
    </lineage>
</organism>
<dbReference type="AlphaFoldDB" id="A0A2S9Q9J4"/>
<evidence type="ECO:0000256" key="4">
    <source>
        <dbReference type="RuleBase" id="RU003693"/>
    </source>
</evidence>
<dbReference type="Gene3D" id="3.40.640.10">
    <property type="entry name" value="Type I PLP-dependent aspartate aminotransferase-like (Major domain)"/>
    <property type="match status" value="1"/>
</dbReference>
<proteinExistence type="inferred from homology"/>
<keyword evidence="3 4" id="KW-0663">Pyridoxal phosphate</keyword>
<gene>
    <name evidence="6" type="ORF">C5L14_17345</name>
</gene>
<dbReference type="RefSeq" id="WP_105863321.1">
    <property type="nucleotide sequence ID" value="NZ_PUEJ01000006.1"/>
</dbReference>
<keyword evidence="2" id="KW-0808">Transferase</keyword>
<dbReference type="Pfam" id="PF00155">
    <property type="entry name" value="Aminotran_1_2"/>
    <property type="match status" value="1"/>
</dbReference>
<dbReference type="Gene3D" id="3.90.1150.10">
    <property type="entry name" value="Aspartate Aminotransferase, domain 1"/>
    <property type="match status" value="1"/>
</dbReference>
<dbReference type="SUPFAM" id="SSF53383">
    <property type="entry name" value="PLP-dependent transferases"/>
    <property type="match status" value="1"/>
</dbReference>
<feature type="domain" description="Aminotransferase class I/classII large" evidence="5">
    <location>
        <begin position="50"/>
        <end position="390"/>
    </location>
</feature>
<dbReference type="InterPro" id="IPR004839">
    <property type="entry name" value="Aminotransferase_I/II_large"/>
</dbReference>
<sequence length="404" mass="41389">MAGPPGIRARSQGFADIFDRSTGGALTPLNVVIERVLSPVRAMIEGRETLMFGTNSYLGLNFDPACIEAAGAALASFGTGSTASRVASGNQALHVELEKAIAELYGRRDAVVFSTGFMANLGAIGGLVREGDAAVLDAHCHASIFDACRLSGAKILTFKHNDAADLARVIAESGIAASRTLVIVEGLYSVLGDVASLEAISTVTSQTGAVLLVDEAHSLGLYGARGRGVAEAQGVEDRVDVIVGTFSKSVGVVGGYCVTSDPAFRALRFAARSYLYTASLPPPVVAAARQALSIIAGDSERRAAVSAHAETLHRGLTGLGLPPLAPPGPVGAVRMPGIKAGLDTWTALLRAGLYVNMLIPPATPNGEVVLRYSVSAAHGAADIEAALDIIAAAGRQTGVLRPAA</sequence>
<evidence type="ECO:0000313" key="7">
    <source>
        <dbReference type="Proteomes" id="UP000237682"/>
    </source>
</evidence>